<dbReference type="InterPro" id="IPR044817">
    <property type="entry name" value="SBP-like"/>
</dbReference>
<dbReference type="PANTHER" id="PTHR31251:SF108">
    <property type="entry name" value="SQUAMOSA PROMOTER-BINDING-LIKE PROTEIN 7"/>
    <property type="match status" value="1"/>
</dbReference>
<gene>
    <name evidence="8" type="ORF">PVL29_005799</name>
</gene>
<dbReference type="Gene3D" id="4.10.1100.10">
    <property type="entry name" value="Transcription factor, SBP-box domain"/>
    <property type="match status" value="1"/>
</dbReference>
<evidence type="ECO:0000256" key="4">
    <source>
        <dbReference type="PROSITE-ProRule" id="PRU00470"/>
    </source>
</evidence>
<dbReference type="Pfam" id="PF03110">
    <property type="entry name" value="SBP"/>
    <property type="match status" value="1"/>
</dbReference>
<feature type="region of interest" description="Disordered" evidence="5">
    <location>
        <begin position="60"/>
        <end position="82"/>
    </location>
</feature>
<sequence length="801" mass="89684">METSSLPPPLQQSPSPTGRPRVSEMEVQHPMTEDASALWDWGDLLDFSFDDPFTVSFDSDHNLEVSPSPEPLTREAPEAPERVRKRDPRLICENFLAGRIPCACPELDEKILEEGAPGKKRVRTARPAAGRARCQVTGCEADISELKGYHRRHRVCLRCANASVVILDGQNKRYCQQCGKFHILSDFDEGKRSCRRKLERHNNRRRRKPIDSGGTVEKELQGELISEDAAHDGEADKDSLCLSSQLIEREPLLESEDGHFSTLCSVPGSQNIQSDGIVSFVASGEAQIDGGKNDSKYTLSSSYGDNKSAYSSPCPTGRISFKLYDWNPAEFPRRLRHQIFQWLASMPIELEGYIRPGCIILTIFIAMPKFMWDKLLEDPASYVHDFVAAPGKMLSGRGNVLVYLNNMIFRVTEDGTSVMKVEVKMQAPKLHYVHPNCFEAGKPMEFVACGSNLLRPKFRFLVSFAGKYLSYDYHVVFPRGKIEGDTAGSLDHEFCKIYIPHTEPNAFGPAFIEVENDYGLSNFIPIFIGDKEICSEMKILQHRFDASLYSKGSQFFAKDRSDSCKVSVLGQTAFSEFILDIAWILKEPASENIQRSLTSSHIQRFNCLLNFLIHNESTTILEKMLQSLKILIDNLDLNIQVNGTTDTDLRMLYKYMDHASEILHQKLHSSGGLVPHSGNSVTKGDHPSCFHNNMLPVVFPTEDTKISANGGLAAMASSTSTDRSETVSLLNREVVMNMNSIKEQPRNSCSLIFSKKAMTSRSFLYMIVATAACFGVCTVLLHPHEVGKLAVSIRRCLFDNS</sequence>
<keyword evidence="6" id="KW-0472">Membrane</keyword>
<dbReference type="InterPro" id="IPR004333">
    <property type="entry name" value="SBP_dom"/>
</dbReference>
<keyword evidence="9" id="KW-1185">Reference proteome</keyword>
<keyword evidence="3" id="KW-0862">Zinc</keyword>
<keyword evidence="1" id="KW-0479">Metal-binding</keyword>
<dbReference type="InterPro" id="IPR036893">
    <property type="entry name" value="SBP_sf"/>
</dbReference>
<accession>A0AA39A418</accession>
<dbReference type="GO" id="GO:0008270">
    <property type="term" value="F:zinc ion binding"/>
    <property type="evidence" value="ECO:0007669"/>
    <property type="project" value="UniProtKB-KW"/>
</dbReference>
<evidence type="ECO:0000313" key="9">
    <source>
        <dbReference type="Proteomes" id="UP001168098"/>
    </source>
</evidence>
<feature type="region of interest" description="Disordered" evidence="5">
    <location>
        <begin position="1"/>
        <end position="31"/>
    </location>
</feature>
<keyword evidence="2 4" id="KW-0863">Zinc-finger</keyword>
<dbReference type="GO" id="GO:0003677">
    <property type="term" value="F:DNA binding"/>
    <property type="evidence" value="ECO:0007669"/>
    <property type="project" value="InterPro"/>
</dbReference>
<name>A0AA39A418_VITRO</name>
<reference evidence="8 9" key="1">
    <citation type="journal article" date="2023" name="BMC Biotechnol.">
        <title>Vitis rotundifolia cv Carlos genome sequencing.</title>
        <authorList>
            <person name="Huff M."/>
            <person name="Hulse-Kemp A."/>
            <person name="Scheffler B."/>
            <person name="Youngblood R."/>
            <person name="Simpson S."/>
            <person name="Babiker E."/>
            <person name="Staton M."/>
        </authorList>
    </citation>
    <scope>NUCLEOTIDE SEQUENCE [LARGE SCALE GENOMIC DNA]</scope>
    <source>
        <tissue evidence="8">Leaf</tissue>
    </source>
</reference>
<dbReference type="Pfam" id="PF26102">
    <property type="entry name" value="Ig_SPL7"/>
    <property type="match status" value="1"/>
</dbReference>
<dbReference type="GO" id="GO:0005634">
    <property type="term" value="C:nucleus"/>
    <property type="evidence" value="ECO:0007669"/>
    <property type="project" value="InterPro"/>
</dbReference>
<evidence type="ECO:0000256" key="6">
    <source>
        <dbReference type="SAM" id="Phobius"/>
    </source>
</evidence>
<proteinExistence type="predicted"/>
<feature type="transmembrane region" description="Helical" evidence="6">
    <location>
        <begin position="763"/>
        <end position="782"/>
    </location>
</feature>
<dbReference type="PANTHER" id="PTHR31251">
    <property type="entry name" value="SQUAMOSA PROMOTER-BINDING-LIKE PROTEIN 4"/>
    <property type="match status" value="1"/>
</dbReference>
<dbReference type="PROSITE" id="PS51141">
    <property type="entry name" value="ZF_SBP"/>
    <property type="match status" value="1"/>
</dbReference>
<evidence type="ECO:0000256" key="2">
    <source>
        <dbReference type="ARBA" id="ARBA00022771"/>
    </source>
</evidence>
<feature type="domain" description="SBP-type" evidence="7">
    <location>
        <begin position="131"/>
        <end position="208"/>
    </location>
</feature>
<dbReference type="EMBL" id="JARBHA010000005">
    <property type="protein sequence ID" value="KAJ9700145.1"/>
    <property type="molecule type" value="Genomic_DNA"/>
</dbReference>
<evidence type="ECO:0000313" key="8">
    <source>
        <dbReference type="EMBL" id="KAJ9700145.1"/>
    </source>
</evidence>
<dbReference type="Proteomes" id="UP001168098">
    <property type="component" value="Unassembled WGS sequence"/>
</dbReference>
<evidence type="ECO:0000259" key="7">
    <source>
        <dbReference type="PROSITE" id="PS51141"/>
    </source>
</evidence>
<protein>
    <recommendedName>
        <fullName evidence="7">SBP-type domain-containing protein</fullName>
    </recommendedName>
</protein>
<feature type="compositionally biased region" description="Pro residues" evidence="5">
    <location>
        <begin position="1"/>
        <end position="11"/>
    </location>
</feature>
<evidence type="ECO:0000256" key="1">
    <source>
        <dbReference type="ARBA" id="ARBA00022723"/>
    </source>
</evidence>
<organism evidence="8 9">
    <name type="scientific">Vitis rotundifolia</name>
    <name type="common">Muscadine grape</name>
    <dbReference type="NCBI Taxonomy" id="103349"/>
    <lineage>
        <taxon>Eukaryota</taxon>
        <taxon>Viridiplantae</taxon>
        <taxon>Streptophyta</taxon>
        <taxon>Embryophyta</taxon>
        <taxon>Tracheophyta</taxon>
        <taxon>Spermatophyta</taxon>
        <taxon>Magnoliopsida</taxon>
        <taxon>eudicotyledons</taxon>
        <taxon>Gunneridae</taxon>
        <taxon>Pentapetalae</taxon>
        <taxon>rosids</taxon>
        <taxon>Vitales</taxon>
        <taxon>Vitaceae</taxon>
        <taxon>Viteae</taxon>
        <taxon>Vitis</taxon>
    </lineage>
</organism>
<evidence type="ECO:0000256" key="5">
    <source>
        <dbReference type="SAM" id="MobiDB-lite"/>
    </source>
</evidence>
<keyword evidence="6" id="KW-0812">Transmembrane</keyword>
<keyword evidence="6" id="KW-1133">Transmembrane helix</keyword>
<evidence type="ECO:0000256" key="3">
    <source>
        <dbReference type="ARBA" id="ARBA00022833"/>
    </source>
</evidence>
<dbReference type="AlphaFoldDB" id="A0AA39A418"/>
<feature type="compositionally biased region" description="Basic and acidic residues" evidence="5">
    <location>
        <begin position="72"/>
        <end position="82"/>
    </location>
</feature>
<dbReference type="SUPFAM" id="SSF103612">
    <property type="entry name" value="SBT domain"/>
    <property type="match status" value="1"/>
</dbReference>
<comment type="caution">
    <text evidence="8">The sequence shown here is derived from an EMBL/GenBank/DDBJ whole genome shotgun (WGS) entry which is preliminary data.</text>
</comment>